<keyword evidence="4 7" id="KW-0689">Ribosomal protein</keyword>
<proteinExistence type="inferred from homology"/>
<evidence type="ECO:0000313" key="9">
    <source>
        <dbReference type="Proteomes" id="UP000176493"/>
    </source>
</evidence>
<evidence type="ECO:0000256" key="3">
    <source>
        <dbReference type="ARBA" id="ARBA00022884"/>
    </source>
</evidence>
<evidence type="ECO:0000256" key="2">
    <source>
        <dbReference type="ARBA" id="ARBA00022730"/>
    </source>
</evidence>
<dbReference type="GO" id="GO:0006412">
    <property type="term" value="P:translation"/>
    <property type="evidence" value="ECO:0007669"/>
    <property type="project" value="UniProtKB-UniRule"/>
</dbReference>
<comment type="subunit">
    <text evidence="7">Part of the 50S ribosomal subunit; part of the 5S rRNA/L5/L18/L25 subcomplex. Contacts the 5S and 23S rRNAs.</text>
</comment>
<dbReference type="GO" id="GO:0008097">
    <property type="term" value="F:5S rRNA binding"/>
    <property type="evidence" value="ECO:0007669"/>
    <property type="project" value="TreeGrafter"/>
</dbReference>
<dbReference type="CDD" id="cd00432">
    <property type="entry name" value="Ribosomal_L18_L5e"/>
    <property type="match status" value="1"/>
</dbReference>
<dbReference type="InterPro" id="IPR057268">
    <property type="entry name" value="Ribosomal_L18"/>
</dbReference>
<keyword evidence="3 7" id="KW-0694">RNA-binding</keyword>
<comment type="function">
    <text evidence="7">This is one of the proteins that bind and probably mediate the attachment of the 5S RNA into the large ribosomal subunit, where it forms part of the central protuberance.</text>
</comment>
<dbReference type="EMBL" id="MHRJ01000045">
    <property type="protein sequence ID" value="OHA21423.1"/>
    <property type="molecule type" value="Genomic_DNA"/>
</dbReference>
<evidence type="ECO:0000313" key="8">
    <source>
        <dbReference type="EMBL" id="OHA21423.1"/>
    </source>
</evidence>
<organism evidence="8 9">
    <name type="scientific">Candidatus Taylorbacteria bacterium RIFCSPHIGHO2_02_49_25</name>
    <dbReference type="NCBI Taxonomy" id="1802305"/>
    <lineage>
        <taxon>Bacteria</taxon>
        <taxon>Candidatus Tayloriibacteriota</taxon>
    </lineage>
</organism>
<protein>
    <recommendedName>
        <fullName evidence="6 7">Large ribosomal subunit protein uL18</fullName>
    </recommendedName>
</protein>
<dbReference type="GO" id="GO:0022625">
    <property type="term" value="C:cytosolic large ribosomal subunit"/>
    <property type="evidence" value="ECO:0007669"/>
    <property type="project" value="TreeGrafter"/>
</dbReference>
<dbReference type="PANTHER" id="PTHR12899">
    <property type="entry name" value="39S RIBOSOMAL PROTEIN L18, MITOCHONDRIAL"/>
    <property type="match status" value="1"/>
</dbReference>
<comment type="similarity">
    <text evidence="1 7">Belongs to the universal ribosomal protein uL18 family.</text>
</comment>
<dbReference type="Proteomes" id="UP000176493">
    <property type="component" value="Unassembled WGS sequence"/>
</dbReference>
<keyword evidence="2 7" id="KW-0699">rRNA-binding</keyword>
<evidence type="ECO:0000256" key="1">
    <source>
        <dbReference type="ARBA" id="ARBA00007116"/>
    </source>
</evidence>
<evidence type="ECO:0000256" key="7">
    <source>
        <dbReference type="HAMAP-Rule" id="MF_01337"/>
    </source>
</evidence>
<dbReference type="Gene3D" id="3.30.420.100">
    <property type="match status" value="1"/>
</dbReference>
<dbReference type="HAMAP" id="MF_01337_B">
    <property type="entry name" value="Ribosomal_uL18_B"/>
    <property type="match status" value="1"/>
</dbReference>
<dbReference type="SUPFAM" id="SSF53137">
    <property type="entry name" value="Translational machinery components"/>
    <property type="match status" value="1"/>
</dbReference>
<dbReference type="InterPro" id="IPR005484">
    <property type="entry name" value="Ribosomal_uL18_bac/plant/anim"/>
</dbReference>
<comment type="caution">
    <text evidence="8">The sequence shown here is derived from an EMBL/GenBank/DDBJ whole genome shotgun (WGS) entry which is preliminary data.</text>
</comment>
<evidence type="ECO:0000256" key="6">
    <source>
        <dbReference type="ARBA" id="ARBA00035197"/>
    </source>
</evidence>
<gene>
    <name evidence="7" type="primary">rplR</name>
    <name evidence="8" type="ORF">A2W52_02605</name>
</gene>
<dbReference type="AlphaFoldDB" id="A0A1G2MC80"/>
<evidence type="ECO:0000256" key="4">
    <source>
        <dbReference type="ARBA" id="ARBA00022980"/>
    </source>
</evidence>
<sequence length="119" mass="13196">MNGNTKQLKRERRHRRIRAKVNGTAERPRLSVFRSNRGIYAQLIDDEKSTTLVAASTTSVKDARMPKRASELAKAVGKALAERAKQKHITRVVFDRGGYLYAGAIRALAEGAREGGLSF</sequence>
<dbReference type="FunFam" id="3.30.420.100:FF:000001">
    <property type="entry name" value="50S ribosomal protein L18"/>
    <property type="match status" value="1"/>
</dbReference>
<dbReference type="GO" id="GO:0003735">
    <property type="term" value="F:structural constituent of ribosome"/>
    <property type="evidence" value="ECO:0007669"/>
    <property type="project" value="InterPro"/>
</dbReference>
<reference evidence="8 9" key="1">
    <citation type="journal article" date="2016" name="Nat. Commun.">
        <title>Thousands of microbial genomes shed light on interconnected biogeochemical processes in an aquifer system.</title>
        <authorList>
            <person name="Anantharaman K."/>
            <person name="Brown C.T."/>
            <person name="Hug L.A."/>
            <person name="Sharon I."/>
            <person name="Castelle C.J."/>
            <person name="Probst A.J."/>
            <person name="Thomas B.C."/>
            <person name="Singh A."/>
            <person name="Wilkins M.J."/>
            <person name="Karaoz U."/>
            <person name="Brodie E.L."/>
            <person name="Williams K.H."/>
            <person name="Hubbard S.S."/>
            <person name="Banfield J.F."/>
        </authorList>
    </citation>
    <scope>NUCLEOTIDE SEQUENCE [LARGE SCALE GENOMIC DNA]</scope>
</reference>
<dbReference type="Pfam" id="PF00861">
    <property type="entry name" value="Ribosomal_L18p"/>
    <property type="match status" value="1"/>
</dbReference>
<dbReference type="InterPro" id="IPR004389">
    <property type="entry name" value="Ribosomal_uL18_bac-type"/>
</dbReference>
<name>A0A1G2MC80_9BACT</name>
<dbReference type="NCBIfam" id="TIGR00060">
    <property type="entry name" value="L18_bact"/>
    <property type="match status" value="1"/>
</dbReference>
<dbReference type="PANTHER" id="PTHR12899:SF3">
    <property type="entry name" value="LARGE RIBOSOMAL SUBUNIT PROTEIN UL18M"/>
    <property type="match status" value="1"/>
</dbReference>
<evidence type="ECO:0000256" key="5">
    <source>
        <dbReference type="ARBA" id="ARBA00023274"/>
    </source>
</evidence>
<accession>A0A1G2MC80</accession>
<keyword evidence="5 7" id="KW-0687">Ribonucleoprotein</keyword>